<proteinExistence type="predicted"/>
<evidence type="ECO:0000313" key="1">
    <source>
        <dbReference type="EMBL" id="KAF1985345.1"/>
    </source>
</evidence>
<accession>A0A6G1GWN8</accession>
<dbReference type="AlphaFoldDB" id="A0A6G1GWN8"/>
<dbReference type="EMBL" id="ML977162">
    <property type="protein sequence ID" value="KAF1985345.1"/>
    <property type="molecule type" value="Genomic_DNA"/>
</dbReference>
<dbReference type="Proteomes" id="UP000800041">
    <property type="component" value="Unassembled WGS sequence"/>
</dbReference>
<protein>
    <submittedName>
        <fullName evidence="1">Uncharacterized protein</fullName>
    </submittedName>
</protein>
<reference evidence="1" key="1">
    <citation type="journal article" date="2020" name="Stud. Mycol.">
        <title>101 Dothideomycetes genomes: a test case for predicting lifestyles and emergence of pathogens.</title>
        <authorList>
            <person name="Haridas S."/>
            <person name="Albert R."/>
            <person name="Binder M."/>
            <person name="Bloem J."/>
            <person name="Labutti K."/>
            <person name="Salamov A."/>
            <person name="Andreopoulos B."/>
            <person name="Baker S."/>
            <person name="Barry K."/>
            <person name="Bills G."/>
            <person name="Bluhm B."/>
            <person name="Cannon C."/>
            <person name="Castanera R."/>
            <person name="Culley D."/>
            <person name="Daum C."/>
            <person name="Ezra D."/>
            <person name="Gonzalez J."/>
            <person name="Henrissat B."/>
            <person name="Kuo A."/>
            <person name="Liang C."/>
            <person name="Lipzen A."/>
            <person name="Lutzoni F."/>
            <person name="Magnuson J."/>
            <person name="Mondo S."/>
            <person name="Nolan M."/>
            <person name="Ohm R."/>
            <person name="Pangilinan J."/>
            <person name="Park H.-J."/>
            <person name="Ramirez L."/>
            <person name="Alfaro M."/>
            <person name="Sun H."/>
            <person name="Tritt A."/>
            <person name="Yoshinaga Y."/>
            <person name="Zwiers L.-H."/>
            <person name="Turgeon B."/>
            <person name="Goodwin S."/>
            <person name="Spatafora J."/>
            <person name="Crous P."/>
            <person name="Grigoriev I."/>
        </authorList>
    </citation>
    <scope>NUCLEOTIDE SEQUENCE</scope>
    <source>
        <strain evidence="1">CBS 113979</strain>
    </source>
</reference>
<name>A0A6G1GWN8_9PEZI</name>
<gene>
    <name evidence="1" type="ORF">K402DRAFT_106993</name>
</gene>
<evidence type="ECO:0000313" key="2">
    <source>
        <dbReference type="Proteomes" id="UP000800041"/>
    </source>
</evidence>
<sequence>MTSRAPQHLVRCSSTPLWLVVPQYARLPCPYWSESAFARAWAARASLLTSASTGLPALRSMLLCWLDSSASLPSSLVMIRVQHPIGAGNKSCALFPPRLASRCAVRTEDQPDSSKAHITGLRYLDVLPTAEGDGKPEDGPFDFKLDLCPPTPHRRLPS</sequence>
<keyword evidence="2" id="KW-1185">Reference proteome</keyword>
<organism evidence="1 2">
    <name type="scientific">Aulographum hederae CBS 113979</name>
    <dbReference type="NCBI Taxonomy" id="1176131"/>
    <lineage>
        <taxon>Eukaryota</taxon>
        <taxon>Fungi</taxon>
        <taxon>Dikarya</taxon>
        <taxon>Ascomycota</taxon>
        <taxon>Pezizomycotina</taxon>
        <taxon>Dothideomycetes</taxon>
        <taxon>Pleosporomycetidae</taxon>
        <taxon>Aulographales</taxon>
        <taxon>Aulographaceae</taxon>
    </lineage>
</organism>